<evidence type="ECO:0000313" key="2">
    <source>
        <dbReference type="EMBL" id="KYD12419.1"/>
    </source>
</evidence>
<accession>A0A150LK91</accession>
<dbReference type="Proteomes" id="UP000075455">
    <property type="component" value="Unassembled WGS sequence"/>
</dbReference>
<dbReference type="AlphaFoldDB" id="A0A150LK91"/>
<organism evidence="2 3">
    <name type="scientific">Saccharococcus caldoxylosilyticus</name>
    <dbReference type="NCBI Taxonomy" id="81408"/>
    <lineage>
        <taxon>Bacteria</taxon>
        <taxon>Bacillati</taxon>
        <taxon>Bacillota</taxon>
        <taxon>Bacilli</taxon>
        <taxon>Bacillales</taxon>
        <taxon>Anoxybacillaceae</taxon>
        <taxon>Saccharococcus</taxon>
    </lineage>
</organism>
<dbReference type="EMBL" id="LQYS01000062">
    <property type="protein sequence ID" value="KYD12419.1"/>
    <property type="molecule type" value="Genomic_DNA"/>
</dbReference>
<proteinExistence type="predicted"/>
<evidence type="ECO:0000313" key="3">
    <source>
        <dbReference type="Proteomes" id="UP000075455"/>
    </source>
</evidence>
<feature type="domain" description="Putative phage metallopeptidase" evidence="1">
    <location>
        <begin position="5"/>
        <end position="148"/>
    </location>
</feature>
<dbReference type="Pfam" id="PF18894">
    <property type="entry name" value="PhageMetallopep"/>
    <property type="match status" value="1"/>
</dbReference>
<protein>
    <recommendedName>
        <fullName evidence="1">Putative phage metallopeptidase domain-containing protein</fullName>
    </recommendedName>
</protein>
<reference evidence="2 3" key="1">
    <citation type="submission" date="2016-01" db="EMBL/GenBank/DDBJ databases">
        <title>Draft Genome Sequences of Seven Thermophilic Sporeformers Isolated from Foods.</title>
        <authorList>
            <person name="Berendsen E.M."/>
            <person name="Wells-Bennik M.H."/>
            <person name="Krawcyk A.O."/>
            <person name="De Jong A."/>
            <person name="Holsappel S."/>
            <person name="Eijlander R.T."/>
            <person name="Kuipers O.P."/>
        </authorList>
    </citation>
    <scope>NUCLEOTIDE SEQUENCE [LARGE SCALE GENOMIC DNA]</scope>
    <source>
        <strain evidence="2 3">B4119</strain>
    </source>
</reference>
<name>A0A150LK91_9BACL</name>
<gene>
    <name evidence="2" type="ORF">B4119_2925</name>
</gene>
<sequence length="175" mass="20522">MAGVYFKEATEVKEIAEKLIDKYHPHLQDAKDVIGYYFREGSSDWAGKAKKCTAFERYVTGNMLFVFINAEAWERMSYEQRLALVDHELCHFSRKSFSDIDPKTGQWVEKYEPADQPDSWSIREHDVEEFSDVIKRHGLWDTGIEKFAAAVREADYQMSLDDIEREENRVLRAVK</sequence>
<dbReference type="RefSeq" id="WP_061579680.1">
    <property type="nucleotide sequence ID" value="NZ_LQYS01000062.1"/>
</dbReference>
<comment type="caution">
    <text evidence="2">The sequence shown here is derived from an EMBL/GenBank/DDBJ whole genome shotgun (WGS) entry which is preliminary data.</text>
</comment>
<dbReference type="STRING" id="81408.B4119_2925"/>
<dbReference type="InterPro" id="IPR043998">
    <property type="entry name" value="Put_Metallopep"/>
</dbReference>
<dbReference type="PATRIC" id="fig|81408.3.peg.4113"/>
<evidence type="ECO:0000259" key="1">
    <source>
        <dbReference type="Pfam" id="PF18894"/>
    </source>
</evidence>